<comment type="similarity">
    <text evidence="3">Belongs to the cytochrome P450 family.</text>
</comment>
<keyword evidence="9" id="KW-1185">Reference proteome</keyword>
<dbReference type="Proteomes" id="UP000030671">
    <property type="component" value="Unassembled WGS sequence"/>
</dbReference>
<sequence length="177" mass="19900">MAAYMMLQSLADMPDPSVLDDPDFALLDSVVKETLRLSILPSTVRQVLHDTTIIGGNGQEYRIYKGEGVLVDVRGMHLDSDYFPDPESFKADRFTNIKGYGEHNGMKTLVPWGGGMYMCKGRTFAQHMIKMFLIMCFHLYDIDMHPKSSPPAASSAKSISVVRPDSALKIRLRKRQL</sequence>
<keyword evidence="7" id="KW-0349">Heme</keyword>
<dbReference type="PANTHER" id="PTHR24306:SF7">
    <property type="entry name" value="AHBB"/>
    <property type="match status" value="1"/>
</dbReference>
<keyword evidence="8" id="KW-0560">Oxidoreductase</keyword>
<dbReference type="GeneID" id="20665666"/>
<dbReference type="GO" id="GO:0005789">
    <property type="term" value="C:endoplasmic reticulum membrane"/>
    <property type="evidence" value="ECO:0007669"/>
    <property type="project" value="UniProtKB-SubCell"/>
</dbReference>
<keyword evidence="4" id="KW-0444">Lipid biosynthesis</keyword>
<keyword evidence="8" id="KW-0503">Monooxygenase</keyword>
<gene>
    <name evidence="8" type="primary">cpm115</name>
    <name evidence="8" type="ORF">HETIRDRAFT_100117</name>
</gene>
<dbReference type="GO" id="GO:0005506">
    <property type="term" value="F:iron ion binding"/>
    <property type="evidence" value="ECO:0007669"/>
    <property type="project" value="InterPro"/>
</dbReference>
<organism evidence="8 9">
    <name type="scientific">Heterobasidion irregulare (strain TC 32-1)</name>
    <dbReference type="NCBI Taxonomy" id="747525"/>
    <lineage>
        <taxon>Eukaryota</taxon>
        <taxon>Fungi</taxon>
        <taxon>Dikarya</taxon>
        <taxon>Basidiomycota</taxon>
        <taxon>Agaricomycotina</taxon>
        <taxon>Agaricomycetes</taxon>
        <taxon>Russulales</taxon>
        <taxon>Bondarzewiaceae</taxon>
        <taxon>Heterobasidion</taxon>
        <taxon>Heterobasidion annosum species complex</taxon>
    </lineage>
</organism>
<evidence type="ECO:0000256" key="1">
    <source>
        <dbReference type="ARBA" id="ARBA00001971"/>
    </source>
</evidence>
<dbReference type="STRING" id="747525.W4KPS8"/>
<dbReference type="GO" id="GO:0004497">
    <property type="term" value="F:monooxygenase activity"/>
    <property type="evidence" value="ECO:0007669"/>
    <property type="project" value="UniProtKB-KW"/>
</dbReference>
<evidence type="ECO:0000256" key="7">
    <source>
        <dbReference type="PIRSR" id="PIRSR602403-1"/>
    </source>
</evidence>
<comment type="cofactor">
    <cofactor evidence="1 7">
        <name>heme</name>
        <dbReference type="ChEBI" id="CHEBI:30413"/>
    </cofactor>
</comment>
<keyword evidence="6 7" id="KW-0408">Iron</keyword>
<dbReference type="Gene3D" id="1.10.630.10">
    <property type="entry name" value="Cytochrome P450"/>
    <property type="match status" value="1"/>
</dbReference>
<protein>
    <submittedName>
        <fullName evidence="8">Cytochrome P450 monooxygenase 115</fullName>
    </submittedName>
</protein>
<evidence type="ECO:0000313" key="9">
    <source>
        <dbReference type="Proteomes" id="UP000030671"/>
    </source>
</evidence>
<keyword evidence="5 7" id="KW-0479">Metal-binding</keyword>
<dbReference type="eggNOG" id="KOG0684">
    <property type="taxonomic scope" value="Eukaryota"/>
</dbReference>
<dbReference type="InParanoid" id="W4KPS8"/>
<dbReference type="OrthoDB" id="3366823at2759"/>
<feature type="binding site" description="axial binding residue" evidence="7">
    <location>
        <position position="119"/>
    </location>
    <ligand>
        <name>heme</name>
        <dbReference type="ChEBI" id="CHEBI:30413"/>
    </ligand>
    <ligandPart>
        <name>Fe</name>
        <dbReference type="ChEBI" id="CHEBI:18248"/>
    </ligandPart>
</feature>
<dbReference type="GO" id="GO:0020037">
    <property type="term" value="F:heme binding"/>
    <property type="evidence" value="ECO:0007669"/>
    <property type="project" value="InterPro"/>
</dbReference>
<accession>W4KPS8</accession>
<reference evidence="8 9" key="1">
    <citation type="journal article" date="2012" name="New Phytol.">
        <title>Insight into trade-off between wood decay and parasitism from the genome of a fungal forest pathogen.</title>
        <authorList>
            <person name="Olson A."/>
            <person name="Aerts A."/>
            <person name="Asiegbu F."/>
            <person name="Belbahri L."/>
            <person name="Bouzid O."/>
            <person name="Broberg A."/>
            <person name="Canback B."/>
            <person name="Coutinho P.M."/>
            <person name="Cullen D."/>
            <person name="Dalman K."/>
            <person name="Deflorio G."/>
            <person name="van Diepen L.T."/>
            <person name="Dunand C."/>
            <person name="Duplessis S."/>
            <person name="Durling M."/>
            <person name="Gonthier P."/>
            <person name="Grimwood J."/>
            <person name="Fossdal C.G."/>
            <person name="Hansson D."/>
            <person name="Henrissat B."/>
            <person name="Hietala A."/>
            <person name="Himmelstrand K."/>
            <person name="Hoffmeister D."/>
            <person name="Hogberg N."/>
            <person name="James T.Y."/>
            <person name="Karlsson M."/>
            <person name="Kohler A."/>
            <person name="Kues U."/>
            <person name="Lee Y.H."/>
            <person name="Lin Y.C."/>
            <person name="Lind M."/>
            <person name="Lindquist E."/>
            <person name="Lombard V."/>
            <person name="Lucas S."/>
            <person name="Lunden K."/>
            <person name="Morin E."/>
            <person name="Murat C."/>
            <person name="Park J."/>
            <person name="Raffaello T."/>
            <person name="Rouze P."/>
            <person name="Salamov A."/>
            <person name="Schmutz J."/>
            <person name="Solheim H."/>
            <person name="Stahlberg J."/>
            <person name="Velez H."/>
            <person name="de Vries R.P."/>
            <person name="Wiebenga A."/>
            <person name="Woodward S."/>
            <person name="Yakovlev I."/>
            <person name="Garbelotto M."/>
            <person name="Martin F."/>
            <person name="Grigoriev I.V."/>
            <person name="Stenlid J."/>
        </authorList>
    </citation>
    <scope>NUCLEOTIDE SEQUENCE [LARGE SCALE GENOMIC DNA]</scope>
    <source>
        <strain evidence="8 9">TC 32-1</strain>
    </source>
</reference>
<dbReference type="AlphaFoldDB" id="W4KPS8"/>
<dbReference type="InterPro" id="IPR002403">
    <property type="entry name" value="Cyt_P450_E_grp-IV"/>
</dbReference>
<dbReference type="Pfam" id="PF00067">
    <property type="entry name" value="p450"/>
    <property type="match status" value="1"/>
</dbReference>
<dbReference type="GO" id="GO:0016705">
    <property type="term" value="F:oxidoreductase activity, acting on paired donors, with incorporation or reduction of molecular oxygen"/>
    <property type="evidence" value="ECO:0007669"/>
    <property type="project" value="InterPro"/>
</dbReference>
<dbReference type="InterPro" id="IPR036396">
    <property type="entry name" value="Cyt_P450_sf"/>
</dbReference>
<dbReference type="RefSeq" id="XP_009541690.1">
    <property type="nucleotide sequence ID" value="XM_009543395.1"/>
</dbReference>
<dbReference type="PRINTS" id="PR00465">
    <property type="entry name" value="EP450IV"/>
</dbReference>
<dbReference type="HOGENOM" id="CLU_1415688_0_0_1"/>
<evidence type="ECO:0000256" key="6">
    <source>
        <dbReference type="ARBA" id="ARBA00023004"/>
    </source>
</evidence>
<evidence type="ECO:0000256" key="3">
    <source>
        <dbReference type="ARBA" id="ARBA00010617"/>
    </source>
</evidence>
<evidence type="ECO:0000313" key="8">
    <source>
        <dbReference type="EMBL" id="ETW87833.1"/>
    </source>
</evidence>
<keyword evidence="4" id="KW-0443">Lipid metabolism</keyword>
<dbReference type="InterPro" id="IPR001128">
    <property type="entry name" value="Cyt_P450"/>
</dbReference>
<dbReference type="EMBL" id="KI925454">
    <property type="protein sequence ID" value="ETW87833.1"/>
    <property type="molecule type" value="Genomic_DNA"/>
</dbReference>
<evidence type="ECO:0000256" key="4">
    <source>
        <dbReference type="ARBA" id="ARBA00022516"/>
    </source>
</evidence>
<dbReference type="PANTHER" id="PTHR24306">
    <property type="match status" value="1"/>
</dbReference>
<name>W4KPS8_HETIT</name>
<proteinExistence type="inferred from homology"/>
<evidence type="ECO:0000256" key="2">
    <source>
        <dbReference type="ARBA" id="ARBA00004389"/>
    </source>
</evidence>
<dbReference type="KEGG" id="hir:HETIRDRAFT_100117"/>
<evidence type="ECO:0000256" key="5">
    <source>
        <dbReference type="ARBA" id="ARBA00022723"/>
    </source>
</evidence>
<comment type="subcellular location">
    <subcellularLocation>
        <location evidence="2">Endoplasmic reticulum membrane</location>
        <topology evidence="2">Single-pass membrane protein</topology>
    </subcellularLocation>
</comment>
<dbReference type="SUPFAM" id="SSF48264">
    <property type="entry name" value="Cytochrome P450"/>
    <property type="match status" value="1"/>
</dbReference>